<reference evidence="2 3" key="1">
    <citation type="submission" date="2019-09" db="EMBL/GenBank/DDBJ databases">
        <title>Complete genome sequence of Arachidicoccus sp. B3-10 isolated from apple orchard soil.</title>
        <authorList>
            <person name="Kim H.S."/>
            <person name="Han K.-I."/>
            <person name="Suh M.K."/>
            <person name="Lee K.C."/>
            <person name="Eom M.K."/>
            <person name="Kim J.-S."/>
            <person name="Kang S.W."/>
            <person name="Sin Y."/>
            <person name="Lee J.-S."/>
        </authorList>
    </citation>
    <scope>NUCLEOTIDE SEQUENCE [LARGE SCALE GENOMIC DNA]</scope>
    <source>
        <strain evidence="2 3">B3-10</strain>
    </source>
</reference>
<keyword evidence="3" id="KW-1185">Reference proteome</keyword>
<evidence type="ECO:0000259" key="1">
    <source>
        <dbReference type="Pfam" id="PF19279"/>
    </source>
</evidence>
<dbReference type="SUPFAM" id="SSF111331">
    <property type="entry name" value="NAD kinase/diacylglycerol kinase-like"/>
    <property type="match status" value="1"/>
</dbReference>
<sequence length="128" mass="14573">MFLSQGKSYKIIIDGKTIEDDFLLIEIMNIQSIGPRWKIAPNADCADGYLDLVYITSAQKPILIQYLKSLAQGKILVFPFKCTRIQKVTIIPLFNLHTIGHIDDQLIEIQPATELNISITKSYFKFLV</sequence>
<dbReference type="Pfam" id="PF19279">
    <property type="entry name" value="YegS_C"/>
    <property type="match status" value="1"/>
</dbReference>
<gene>
    <name evidence="2" type="ORF">E0W69_009980</name>
</gene>
<name>A0A5P2G5D9_9BACT</name>
<dbReference type="InterPro" id="IPR016064">
    <property type="entry name" value="NAD/diacylglycerol_kinase_sf"/>
</dbReference>
<dbReference type="InterPro" id="IPR045540">
    <property type="entry name" value="YegS/DAGK_C"/>
</dbReference>
<dbReference type="EMBL" id="CP044016">
    <property type="protein sequence ID" value="QES88970.1"/>
    <property type="molecule type" value="Genomic_DNA"/>
</dbReference>
<dbReference type="KEGG" id="arac:E0W69_009980"/>
<dbReference type="Proteomes" id="UP000292424">
    <property type="component" value="Chromosome"/>
</dbReference>
<dbReference type="AlphaFoldDB" id="A0A5P2G5D9"/>
<dbReference type="Gene3D" id="2.60.200.40">
    <property type="match status" value="1"/>
</dbReference>
<dbReference type="OrthoDB" id="142078at2"/>
<evidence type="ECO:0000313" key="2">
    <source>
        <dbReference type="EMBL" id="QES88970.1"/>
    </source>
</evidence>
<proteinExistence type="predicted"/>
<dbReference type="RefSeq" id="WP_131329916.1">
    <property type="nucleotide sequence ID" value="NZ_CP044016.1"/>
</dbReference>
<feature type="domain" description="YegS/DAGK C-terminal" evidence="1">
    <location>
        <begin position="7"/>
        <end position="79"/>
    </location>
</feature>
<protein>
    <recommendedName>
        <fullName evidence="1">YegS/DAGK C-terminal domain-containing protein</fullName>
    </recommendedName>
</protein>
<organism evidence="2 3">
    <name type="scientific">Rhizosphaericola mali</name>
    <dbReference type="NCBI Taxonomy" id="2545455"/>
    <lineage>
        <taxon>Bacteria</taxon>
        <taxon>Pseudomonadati</taxon>
        <taxon>Bacteroidota</taxon>
        <taxon>Chitinophagia</taxon>
        <taxon>Chitinophagales</taxon>
        <taxon>Chitinophagaceae</taxon>
        <taxon>Rhizosphaericola</taxon>
    </lineage>
</organism>
<accession>A0A5P2G5D9</accession>
<evidence type="ECO:0000313" key="3">
    <source>
        <dbReference type="Proteomes" id="UP000292424"/>
    </source>
</evidence>